<dbReference type="GeneID" id="29068972"/>
<dbReference type="KEGG" id="vg:29068972"/>
<sequence>MTRLPCHEVGITPTTCINSRTTADRPCPKADRPAVFVSLTDPRHSAGDRRIPRVTDLDPLGCGFPLDGLRSPGAVTGPQLARRWSTWHSIQPSTRRGSSRSIARSRASATSSRRSSR</sequence>
<evidence type="ECO:0000256" key="1">
    <source>
        <dbReference type="SAM" id="MobiDB-lite"/>
    </source>
</evidence>
<dbReference type="EMBL" id="KX557277">
    <property type="protein sequence ID" value="AOE44353.1"/>
    <property type="molecule type" value="Genomic_DNA"/>
</dbReference>
<protein>
    <submittedName>
        <fullName evidence="2">Uncharacterized protein</fullName>
    </submittedName>
</protein>
<accession>A0A1B3B025</accession>
<reference evidence="3" key="1">
    <citation type="submission" date="2016-07" db="EMBL/GenBank/DDBJ databases">
        <authorList>
            <person name="Florea S."/>
            <person name="Webb J.S."/>
            <person name="Jaromczyk J."/>
            <person name="Schardl C.L."/>
        </authorList>
    </citation>
    <scope>NUCLEOTIDE SEQUENCE [LARGE SCALE GENOMIC DNA]</scope>
</reference>
<feature type="compositionally biased region" description="Low complexity" evidence="1">
    <location>
        <begin position="93"/>
        <end position="117"/>
    </location>
</feature>
<proteinExistence type="predicted"/>
<dbReference type="RefSeq" id="YP_009292457.1">
    <property type="nucleotide sequence ID" value="NC_031122.1"/>
</dbReference>
<keyword evidence="3" id="KW-1185">Reference proteome</keyword>
<gene>
    <name evidence="2" type="primary">66</name>
    <name evidence="2" type="ORF">SEA_EYRE_66</name>
</gene>
<evidence type="ECO:0000313" key="3">
    <source>
        <dbReference type="Proteomes" id="UP000201149"/>
    </source>
</evidence>
<organism evidence="2 3">
    <name type="scientific">Gordonia phage Eyre</name>
    <dbReference type="NCBI Taxonomy" id="1887646"/>
    <lineage>
        <taxon>Viruses</taxon>
        <taxon>Duplodnaviria</taxon>
        <taxon>Heunggongvirae</taxon>
        <taxon>Uroviricota</taxon>
        <taxon>Caudoviricetes</taxon>
        <taxon>Eyrevirus</taxon>
        <taxon>Eyrevirus eyre</taxon>
    </lineage>
</organism>
<name>A0A1B3B025_9CAUD</name>
<feature type="region of interest" description="Disordered" evidence="1">
    <location>
        <begin position="86"/>
        <end position="117"/>
    </location>
</feature>
<evidence type="ECO:0000313" key="2">
    <source>
        <dbReference type="EMBL" id="AOE44353.1"/>
    </source>
</evidence>
<dbReference type="Proteomes" id="UP000201149">
    <property type="component" value="Segment"/>
</dbReference>